<accession>A0A2P2QZ15</accession>
<protein>
    <submittedName>
        <fullName evidence="1">Uncharacterized protein</fullName>
    </submittedName>
</protein>
<organism evidence="1">
    <name type="scientific">Rhizophora mucronata</name>
    <name type="common">Asiatic mangrove</name>
    <dbReference type="NCBI Taxonomy" id="61149"/>
    <lineage>
        <taxon>Eukaryota</taxon>
        <taxon>Viridiplantae</taxon>
        <taxon>Streptophyta</taxon>
        <taxon>Embryophyta</taxon>
        <taxon>Tracheophyta</taxon>
        <taxon>Spermatophyta</taxon>
        <taxon>Magnoliopsida</taxon>
        <taxon>eudicotyledons</taxon>
        <taxon>Gunneridae</taxon>
        <taxon>Pentapetalae</taxon>
        <taxon>rosids</taxon>
        <taxon>fabids</taxon>
        <taxon>Malpighiales</taxon>
        <taxon>Rhizophoraceae</taxon>
        <taxon>Rhizophora</taxon>
    </lineage>
</organism>
<sequence>MQRKFATQFTYRVTNICNTTWCLVSNRGNNMITSRTNNNK</sequence>
<reference evidence="1" key="1">
    <citation type="submission" date="2018-02" db="EMBL/GenBank/DDBJ databases">
        <title>Rhizophora mucronata_Transcriptome.</title>
        <authorList>
            <person name="Meera S.P."/>
            <person name="Sreeshan A."/>
            <person name="Augustine A."/>
        </authorList>
    </citation>
    <scope>NUCLEOTIDE SEQUENCE</scope>
    <source>
        <tissue evidence="1">Leaf</tissue>
    </source>
</reference>
<dbReference type="EMBL" id="GGEC01091703">
    <property type="protein sequence ID" value="MBX72187.1"/>
    <property type="molecule type" value="Transcribed_RNA"/>
</dbReference>
<proteinExistence type="predicted"/>
<evidence type="ECO:0000313" key="1">
    <source>
        <dbReference type="EMBL" id="MBX72187.1"/>
    </source>
</evidence>
<name>A0A2P2QZ15_RHIMU</name>
<dbReference type="AlphaFoldDB" id="A0A2P2QZ15"/>